<dbReference type="AlphaFoldDB" id="G7YBH0"/>
<evidence type="ECO:0000313" key="2">
    <source>
        <dbReference type="Proteomes" id="UP000008909"/>
    </source>
</evidence>
<keyword evidence="2" id="KW-1185">Reference proteome</keyword>
<name>G7YBH0_CLOSI</name>
<accession>G7YBH0</accession>
<organism evidence="1 2">
    <name type="scientific">Clonorchis sinensis</name>
    <name type="common">Chinese liver fluke</name>
    <dbReference type="NCBI Taxonomy" id="79923"/>
    <lineage>
        <taxon>Eukaryota</taxon>
        <taxon>Metazoa</taxon>
        <taxon>Spiralia</taxon>
        <taxon>Lophotrochozoa</taxon>
        <taxon>Platyhelminthes</taxon>
        <taxon>Trematoda</taxon>
        <taxon>Digenea</taxon>
        <taxon>Opisthorchiida</taxon>
        <taxon>Opisthorchiata</taxon>
        <taxon>Opisthorchiidae</taxon>
        <taxon>Clonorchis</taxon>
    </lineage>
</organism>
<reference key="2">
    <citation type="submission" date="2011-10" db="EMBL/GenBank/DDBJ databases">
        <title>The genome and transcriptome sequence of Clonorchis sinensis provide insights into the carcinogenic liver fluke.</title>
        <authorList>
            <person name="Wang X."/>
            <person name="Huang Y."/>
            <person name="Chen W."/>
            <person name="Liu H."/>
            <person name="Guo L."/>
            <person name="Chen Y."/>
            <person name="Luo F."/>
            <person name="Zhou W."/>
            <person name="Sun J."/>
            <person name="Mao Q."/>
            <person name="Liang P."/>
            <person name="Zhou C."/>
            <person name="Tian Y."/>
            <person name="Men J."/>
            <person name="Lv X."/>
            <person name="Huang L."/>
            <person name="Zhou J."/>
            <person name="Hu Y."/>
            <person name="Li R."/>
            <person name="Zhang F."/>
            <person name="Lei H."/>
            <person name="Li X."/>
            <person name="Hu X."/>
            <person name="Liang C."/>
            <person name="Xu J."/>
            <person name="Wu Z."/>
            <person name="Yu X."/>
        </authorList>
    </citation>
    <scope>NUCLEOTIDE SEQUENCE</scope>
    <source>
        <strain>Henan</strain>
    </source>
</reference>
<evidence type="ECO:0000313" key="1">
    <source>
        <dbReference type="EMBL" id="GAA50304.1"/>
    </source>
</evidence>
<proteinExistence type="predicted"/>
<dbReference type="Proteomes" id="UP000008909">
    <property type="component" value="Unassembled WGS sequence"/>
</dbReference>
<reference evidence="1" key="1">
    <citation type="journal article" date="2011" name="Genome Biol.">
        <title>The draft genome of the carcinogenic human liver fluke Clonorchis sinensis.</title>
        <authorList>
            <person name="Wang X."/>
            <person name="Chen W."/>
            <person name="Huang Y."/>
            <person name="Sun J."/>
            <person name="Men J."/>
            <person name="Liu H."/>
            <person name="Luo F."/>
            <person name="Guo L."/>
            <person name="Lv X."/>
            <person name="Deng C."/>
            <person name="Zhou C."/>
            <person name="Fan Y."/>
            <person name="Li X."/>
            <person name="Huang L."/>
            <person name="Hu Y."/>
            <person name="Liang C."/>
            <person name="Hu X."/>
            <person name="Xu J."/>
            <person name="Yu X."/>
        </authorList>
    </citation>
    <scope>NUCLEOTIDE SEQUENCE [LARGE SCALE GENOMIC DNA]</scope>
    <source>
        <strain evidence="1">Henan</strain>
    </source>
</reference>
<dbReference type="EMBL" id="DF143032">
    <property type="protein sequence ID" value="GAA50304.1"/>
    <property type="molecule type" value="Genomic_DNA"/>
</dbReference>
<sequence length="411" mass="47033">MAKIELAGNKNDRVFVHNKRQDFIFNFVQEFLVQREVISPITTSEVRPIDLSAASQGLMVSRPVDHCKTTYSRIIISLSTFDPNDPVKSVAPRFEGWTSTCKRVIREPPIRRLHWSLSHTMSPFVDVHVKLQPENPRCRTLVDAVVTFALCPSQLRPVTYIYLTPTSSLFLGLWIQCSVRYVEILGIHIWLKYSLISLILLSFIELRVIHTALNAQTADKPPSIQDFSDLCLFGNALLEIIDRTSSITLSGFKITLATESTQIPEVMTIGTWLAPDVFDTEDELAFRKMRNRCKSEIRQWNIRKQGTILDLAQKNRDVPFKYMRHRHNNKPSAFSSTDRNGEPTSDAIMVPDVYREHYASLFAVLTSSAHPRVSRSICKRPLTELVFTVEDIRRRSTHSARWSLKKCTQGS</sequence>
<protein>
    <submittedName>
        <fullName evidence="1">Uncharacterized protein</fullName>
    </submittedName>
</protein>
<gene>
    <name evidence="1" type="ORF">CLF_104351</name>
</gene>